<accession>A0A167SJT3</accession>
<evidence type="ECO:0000313" key="2">
    <source>
        <dbReference type="EMBL" id="OAA59687.1"/>
    </source>
</evidence>
<comment type="caution">
    <text evidence="2">The sequence shown here is derived from an EMBL/GenBank/DDBJ whole genome shotgun (WGS) entry which is preliminary data.</text>
</comment>
<evidence type="ECO:0000256" key="1">
    <source>
        <dbReference type="SAM" id="MobiDB-lite"/>
    </source>
</evidence>
<reference evidence="2 3" key="1">
    <citation type="journal article" date="2016" name="Genome Biol. Evol.">
        <title>Divergent and convergent evolution of fungal pathogenicity.</title>
        <authorList>
            <person name="Shang Y."/>
            <person name="Xiao G."/>
            <person name="Zheng P."/>
            <person name="Cen K."/>
            <person name="Zhan S."/>
            <person name="Wang C."/>
        </authorList>
    </citation>
    <scope>NUCLEOTIDE SEQUENCE [LARGE SCALE GENOMIC DNA]</scope>
    <source>
        <strain evidence="2 3">RCEF 264</strain>
    </source>
</reference>
<organism evidence="2 3">
    <name type="scientific">Niveomyces insectorum RCEF 264</name>
    <dbReference type="NCBI Taxonomy" id="1081102"/>
    <lineage>
        <taxon>Eukaryota</taxon>
        <taxon>Fungi</taxon>
        <taxon>Dikarya</taxon>
        <taxon>Ascomycota</taxon>
        <taxon>Pezizomycotina</taxon>
        <taxon>Sordariomycetes</taxon>
        <taxon>Hypocreomycetidae</taxon>
        <taxon>Hypocreales</taxon>
        <taxon>Cordycipitaceae</taxon>
        <taxon>Niveomyces</taxon>
    </lineage>
</organism>
<evidence type="ECO:0000313" key="3">
    <source>
        <dbReference type="Proteomes" id="UP000076874"/>
    </source>
</evidence>
<feature type="region of interest" description="Disordered" evidence="1">
    <location>
        <begin position="131"/>
        <end position="191"/>
    </location>
</feature>
<keyword evidence="3" id="KW-1185">Reference proteome</keyword>
<proteinExistence type="predicted"/>
<feature type="compositionally biased region" description="Low complexity" evidence="1">
    <location>
        <begin position="133"/>
        <end position="153"/>
    </location>
</feature>
<gene>
    <name evidence="2" type="ORF">SPI_05885</name>
</gene>
<sequence length="905" mass="97860">MPPTRFQQPQPGTGSPGRCVALLKDGAGCTAQQATQNVPPLCPRHNRELTKLHRAYKRKQDVYDRLVVTDASPRAAVALKCAAGKETLALRDDVHRRFFYDSGANRGHVQQILTLQAELQWLEQRLADRDAAEPPAAGPAAGPASVASTAPAAPGGGHPSGRNGHGCLDPSASRSGSSQAPDGGSVSEEQRALVDAQRAGAVKRLYALVPALNDASSSAVPNGAEGETTRGAETRASVTRFVFRRFIFETADAAVLARACRTRSVDAFLRASAPNELERCISFFENFLLGSGDACSCLGNAVCDWLVGPQLLDQRTTVLGATLVTKPAHPRKMTTGCWDVVFRNFGYMLRGRNLEKFAFCFDDVVVARTLTALNRYGDGDEAGDNHDTHSGSPPPGDGTAQACELAVLQGFVAVDKKACEWSAHVSTDPWDGATTERQERNYLVGRMSKANPWAPLLARELRERVARFEVLVYDAEAARAGHWPPPRPPPVGDADPWITRKRTARRGTALCVQPWTVCESLAHKLWPPDDPSQPCGAWTARDYYEFVLVDVVPGQPFEILSVVADALRKLQGDVSVGQVWRQAILNTVPGAEQAAYLARFAGTTSVDACASATSGPQQRTLGNRVRCWRHPDAVPDVLRARARRQTFTPAEARFVARVAATLEEQGAVTRLNTNPEPNMHPVVLHGGDDDDDDDDVYFSCGNLRLVVNAMGSVSPAWDVDATDDPTLASLTALAGRLVWAAEKYQSAHPDAVFATGRLALPYYCAWPLVLRSHVPALPPLTFRTPEGRVYRWNVLPFDVPGAARVWQAHVERAFNWPAAAFASLDLTALLVRAETRAHADSHRQTALPAAGHAVGGRAACPGGGASTERRRRWPVGGCVAGLGMVDVLQFFETAAFFSQEVWDLT</sequence>
<feature type="region of interest" description="Disordered" evidence="1">
    <location>
        <begin position="377"/>
        <end position="400"/>
    </location>
</feature>
<dbReference type="EMBL" id="AZHD01000010">
    <property type="protein sequence ID" value="OAA59687.1"/>
    <property type="molecule type" value="Genomic_DNA"/>
</dbReference>
<name>A0A167SJT3_9HYPO</name>
<dbReference type="AlphaFoldDB" id="A0A167SJT3"/>
<protein>
    <submittedName>
        <fullName evidence="2">Uncharacterized protein</fullName>
    </submittedName>
</protein>
<dbReference type="OrthoDB" id="5149704at2759"/>
<dbReference type="Proteomes" id="UP000076874">
    <property type="component" value="Unassembled WGS sequence"/>
</dbReference>